<reference evidence="1 2" key="1">
    <citation type="submission" date="2020-09" db="EMBL/GenBank/DDBJ databases">
        <title>Roseomonas.</title>
        <authorList>
            <person name="Zhu W."/>
        </authorList>
    </citation>
    <scope>NUCLEOTIDE SEQUENCE [LARGE SCALE GENOMIC DNA]</scope>
    <source>
        <strain evidence="1 2">1311</strain>
    </source>
</reference>
<accession>A0ABS3KE56</accession>
<evidence type="ECO:0000313" key="1">
    <source>
        <dbReference type="EMBL" id="MBO1074631.1"/>
    </source>
</evidence>
<protein>
    <submittedName>
        <fullName evidence="1">DUF4089 domain-containing protein</fullName>
    </submittedName>
</protein>
<organism evidence="1 2">
    <name type="scientific">Roseomonas marmotae</name>
    <dbReference type="NCBI Taxonomy" id="2768161"/>
    <lineage>
        <taxon>Bacteria</taxon>
        <taxon>Pseudomonadati</taxon>
        <taxon>Pseudomonadota</taxon>
        <taxon>Alphaproteobacteria</taxon>
        <taxon>Acetobacterales</taxon>
        <taxon>Roseomonadaceae</taxon>
        <taxon>Roseomonas</taxon>
    </lineage>
</organism>
<dbReference type="Proteomes" id="UP001518990">
    <property type="component" value="Unassembled WGS sequence"/>
</dbReference>
<dbReference type="EMBL" id="JACTNF010000006">
    <property type="protein sequence ID" value="MBO1074631.1"/>
    <property type="molecule type" value="Genomic_DNA"/>
</dbReference>
<comment type="caution">
    <text evidence="1">The sequence shown here is derived from an EMBL/GenBank/DDBJ whole genome shotgun (WGS) entry which is preliminary data.</text>
</comment>
<evidence type="ECO:0000313" key="2">
    <source>
        <dbReference type="Proteomes" id="UP001518990"/>
    </source>
</evidence>
<proteinExistence type="predicted"/>
<gene>
    <name evidence="1" type="ORF">IAI60_08415</name>
</gene>
<sequence length="73" mass="8096">MPDLEWNDRLEGQFRAMLALSGLTVPEDRLDAMRGAFAGCREMATVLAEPLPYEVEPAPAIPPYPVPAAEERR</sequence>
<name>A0ABS3KE56_9PROT</name>
<dbReference type="RefSeq" id="WP_207446296.1">
    <property type="nucleotide sequence ID" value="NZ_CP061094.1"/>
</dbReference>
<keyword evidence="2" id="KW-1185">Reference proteome</keyword>